<accession>A0A1J4K760</accession>
<organism evidence="2 3">
    <name type="scientific">Tritrichomonas foetus</name>
    <dbReference type="NCBI Taxonomy" id="1144522"/>
    <lineage>
        <taxon>Eukaryota</taxon>
        <taxon>Metamonada</taxon>
        <taxon>Parabasalia</taxon>
        <taxon>Tritrichomonadida</taxon>
        <taxon>Tritrichomonadidae</taxon>
        <taxon>Tritrichomonas</taxon>
    </lineage>
</organism>
<evidence type="ECO:0000313" key="3">
    <source>
        <dbReference type="Proteomes" id="UP000179807"/>
    </source>
</evidence>
<comment type="caution">
    <text evidence="2">The sequence shown here is derived from an EMBL/GenBank/DDBJ whole genome shotgun (WGS) entry which is preliminary data.</text>
</comment>
<sequence>MQSSIRDEIIQAARRLKQQIDCFETSDEINENDIQESKEFIRKIDEEQALKSERLLSDVSKWGDRRKDNYASFEQPLLKAYEDSDMMMEEETIDLESKINEFDQKLINVKTTISSYGDALMKFANSTLKEANDYSNSMKESTIPVFKLESPISNNSLRRFDENDMNNEDNESSSRDDLIELLKQAKTKESHLLQVINSLTMKNHLLQNKLNDELEMTHDLKSLVQKLEKKVNFRESSRDSRIPKLEISQIFYYNFVEKSLSYAFSKEIPQIESQMKPQFISNEQRVPEVVFYMYNYALDIGPPDENGVSQISESSCRSNISTKENNFTILYRKDVVGIPDVVNKVIALEKEIEGQSNLENLKILDSNNSKDSQKFELKSNMKGDPNDVPMYTKDGSFISTSGIEDYIRKDGEESLFSEKQLGIDSKTSEKNPESNQIKSQTPSSTNATNSNNSSKNSIKRNSESKTLVNDKGEKLILSSSGEKTKVILNKNGNPSFVSSDGQIDDFQNDENGNNFIQLKNGQKIPINIDGNDQMYYINANGDRIPINMNEKGEIYLVNEDNRNIFVDIFENHLHYLNPNVNIKSNSPSNADIGGSNGIDEKSLGFVLDKKIKISMNEDHELFYINHEGRYIPLYIDENGNVHIRSTSGRKIPVIFKQGRPHGIFEDQSSEKALRFGETGKIIVENDETPLFPNALVNQEQNNEYNTVSNNTYNNGQNNNFDDEHDNDDKDDHILNRIRGKEIQRMEKNERIIPISITHKDDKIRIVFKDKNDAVIISANVSHYCGGTFVLDRGAEQFRVIDGFTDCFGCEGRNRKLNLALQPIRGTLLHIPNFDQQLSKYKQPTVVGLMETGQNAKPVTIDTINNIALRWTSFPVRSTPLYCRKSPKDCFSPSKLNLSPPQQQQQNYQQNYQHGNLSKTARPVVPPLNRKITITAPNSPRNKTFTKPSTSPHGARTKPLNSPRKTTPAKDKLQ</sequence>
<feature type="compositionally biased region" description="Low complexity" evidence="1">
    <location>
        <begin position="705"/>
        <end position="719"/>
    </location>
</feature>
<feature type="compositionally biased region" description="Basic and acidic residues" evidence="1">
    <location>
        <begin position="460"/>
        <end position="474"/>
    </location>
</feature>
<gene>
    <name evidence="2" type="ORF">TRFO_26680</name>
</gene>
<feature type="region of interest" description="Disordered" evidence="1">
    <location>
        <begin position="417"/>
        <end position="474"/>
    </location>
</feature>
<feature type="region of interest" description="Disordered" evidence="1">
    <location>
        <begin position="931"/>
        <end position="973"/>
    </location>
</feature>
<feature type="region of interest" description="Disordered" evidence="1">
    <location>
        <begin position="705"/>
        <end position="731"/>
    </location>
</feature>
<name>A0A1J4K760_9EUKA</name>
<reference evidence="2" key="1">
    <citation type="submission" date="2016-10" db="EMBL/GenBank/DDBJ databases">
        <authorList>
            <person name="Benchimol M."/>
            <person name="Almeida L.G."/>
            <person name="Vasconcelos A.T."/>
            <person name="Perreira-Neves A."/>
            <person name="Rosa I.A."/>
            <person name="Tasca T."/>
            <person name="Bogo M.R."/>
            <person name="de Souza W."/>
        </authorList>
    </citation>
    <scope>NUCLEOTIDE SEQUENCE [LARGE SCALE GENOMIC DNA]</scope>
    <source>
        <strain evidence="2">K</strain>
    </source>
</reference>
<evidence type="ECO:0000313" key="2">
    <source>
        <dbReference type="EMBL" id="OHT05540.1"/>
    </source>
</evidence>
<proteinExistence type="predicted"/>
<protein>
    <submittedName>
        <fullName evidence="2">Uncharacterized protein</fullName>
    </submittedName>
</protein>
<dbReference type="VEuPathDB" id="TrichDB:TRFO_26680"/>
<dbReference type="EMBL" id="MLAK01000754">
    <property type="protein sequence ID" value="OHT05540.1"/>
    <property type="molecule type" value="Genomic_DNA"/>
</dbReference>
<dbReference type="GeneID" id="94839801"/>
<dbReference type="Proteomes" id="UP000179807">
    <property type="component" value="Unassembled WGS sequence"/>
</dbReference>
<feature type="compositionally biased region" description="Polar residues" evidence="1">
    <location>
        <begin position="934"/>
        <end position="951"/>
    </location>
</feature>
<dbReference type="AlphaFoldDB" id="A0A1J4K760"/>
<evidence type="ECO:0000256" key="1">
    <source>
        <dbReference type="SAM" id="MobiDB-lite"/>
    </source>
</evidence>
<keyword evidence="3" id="KW-1185">Reference proteome</keyword>
<dbReference type="RefSeq" id="XP_068358676.1">
    <property type="nucleotide sequence ID" value="XM_068505097.1"/>
</dbReference>
<feature type="compositionally biased region" description="Low complexity" evidence="1">
    <location>
        <begin position="439"/>
        <end position="456"/>
    </location>
</feature>